<accession>A0A9N9A2W3</accession>
<dbReference type="AlphaFoldDB" id="A0A9N9A2W3"/>
<organism evidence="2 3">
    <name type="scientific">Cetraspora pellucida</name>
    <dbReference type="NCBI Taxonomy" id="1433469"/>
    <lineage>
        <taxon>Eukaryota</taxon>
        <taxon>Fungi</taxon>
        <taxon>Fungi incertae sedis</taxon>
        <taxon>Mucoromycota</taxon>
        <taxon>Glomeromycotina</taxon>
        <taxon>Glomeromycetes</taxon>
        <taxon>Diversisporales</taxon>
        <taxon>Gigasporaceae</taxon>
        <taxon>Cetraspora</taxon>
    </lineage>
</organism>
<proteinExistence type="predicted"/>
<sequence length="205" mass="23022">MSRFIITFILLLLLISISNSHFLSCYNHPIVPNIDSYKCGGENGHQVCGCGEKFSECLSTAQNEQSVDCNRDGHLNINTRSYPYTFNFNRHLFRRKACPYPFFMDMPFSTKAQSGGCNNQYGGWQGCSSEMYEGSCNDCEDFCVDVASPEGVGDISVYNPITSVPTIVDAVPMEMDLIELDSIDLEPIEMEPVEVEPIEIDMEEF</sequence>
<protein>
    <submittedName>
        <fullName evidence="2">4826_t:CDS:1</fullName>
    </submittedName>
</protein>
<dbReference type="Proteomes" id="UP000789759">
    <property type="component" value="Unassembled WGS sequence"/>
</dbReference>
<keyword evidence="1" id="KW-0732">Signal</keyword>
<evidence type="ECO:0000313" key="2">
    <source>
        <dbReference type="EMBL" id="CAG8515226.1"/>
    </source>
</evidence>
<evidence type="ECO:0000313" key="3">
    <source>
        <dbReference type="Proteomes" id="UP000789759"/>
    </source>
</evidence>
<keyword evidence="3" id="KW-1185">Reference proteome</keyword>
<evidence type="ECO:0000256" key="1">
    <source>
        <dbReference type="SAM" id="SignalP"/>
    </source>
</evidence>
<reference evidence="2" key="1">
    <citation type="submission" date="2021-06" db="EMBL/GenBank/DDBJ databases">
        <authorList>
            <person name="Kallberg Y."/>
            <person name="Tangrot J."/>
            <person name="Rosling A."/>
        </authorList>
    </citation>
    <scope>NUCLEOTIDE SEQUENCE</scope>
    <source>
        <strain evidence="2">FL966</strain>
    </source>
</reference>
<feature type="signal peptide" evidence="1">
    <location>
        <begin position="1"/>
        <end position="20"/>
    </location>
</feature>
<feature type="chain" id="PRO_5040512428" evidence="1">
    <location>
        <begin position="21"/>
        <end position="205"/>
    </location>
</feature>
<name>A0A9N9A2W3_9GLOM</name>
<gene>
    <name evidence="2" type="ORF">CPELLU_LOCUS3114</name>
</gene>
<comment type="caution">
    <text evidence="2">The sequence shown here is derived from an EMBL/GenBank/DDBJ whole genome shotgun (WGS) entry which is preliminary data.</text>
</comment>
<dbReference type="EMBL" id="CAJVQA010001461">
    <property type="protein sequence ID" value="CAG8515226.1"/>
    <property type="molecule type" value="Genomic_DNA"/>
</dbReference>